<sequence>MRPEIHALLLNEAFLLSSVPLPHLQPQYLGAVECWYARQVANNPCSVILLVLVAAASLAIVCIILNDLPGFKDPLVGFEPRGTVLSERSTAWQNLLKSTSWNGPLTFYPGSIVTDITNDTLEVTQWHRGDEGNDTEKGDETVGPWLELETEERSYGSLHDEAEDDEGRIVFERPMHGLKPDKILIVERKNFFCNNPIREYAHVVIQSTSGSNLFTVKGLKAICDIDENKLRKSEYFPDLCEQTNWGSCCRSWSISNYVALLRNLSSCHDIKQADVDAVTQLLVSCAPYYHGMKLSHDCAMDPALCRGVPRPCIEYDAVYNILHYLTDIHFLDPNSPLVPNLTYTTVFLPTAQSSAALEYYKDLDSMQLYSEEVEISGMEMGLKQKLFEDCLLHDTVYVAMAGVVIFLFLWMYSSSFFVTLMTILGVVFSMATAYFMYRVVYQITFSPFINVLTVIIIIGIGADDACIYCKIWACAKAEKNNGTLVKLVRDTLHHACLSMFITSVTTAVAFFGSSISNITAIRCFSIFAGTAVLANFIFTVLWLPASVIMAEKWCSSTCLCIPPVGLYLPQLQHFQWCSTFCNALWKLHYSFTEYSRVFFEKILPCIIVRSRYFWLVLFTAIAAGGAVAVFYYPGLQLPDSKEFQLFNSQHPFERYDLYLKKFFWFEKAKEQDLYRKLPIRIVWGVLPKDNGNYLDPYDRGSTEFDTEFNIALPESQEWLYNFCIQLRNQSFYQPTHGPLMFNCFIETFKEWMERRCVDGISDMDRTPCCESSKFPFSEKVFNHCIKEAVAILHRTPGYFVVPSAEGVRFSKTTGKVQVIVVRYESTYSYSMSYSEMYEFKTVVDGWVSEMMSHAPKGLKNGWFSSDLEFFDLQDSLSKGSLVAIGVAIAVSFGALLFTTLNLLISIYAILTILCIIVVTVGSLVLLGWKLNVLESTTVSIAIGLAVDLTLHYGVAYRLSAQEDRESSVIFALSHVGSPVAMAAFTTFMAGALIFPSIVLAYLQIGTFLVILMSVSWLYSTFFFMSLLSWIGPQSGQLQLNYPSFDCCETPPVPVEKNAYALSESTLSSSSASYPNQIPTSESHELEPLTALKDSRHIEVPKFKKKYGHRSIRPRSGSLSSATTTKPRDSTMIPSKISRTPRKISLPTVNVTFHGEESLGATSSSTIVCAEEDKEPVIKPLSKEDIPDAWIRKEISV</sequence>
<keyword evidence="3 8" id="KW-1133">Transmembrane helix</keyword>
<accession>A0AAV2BBJ5</accession>
<feature type="transmembrane region" description="Helical" evidence="8">
    <location>
        <begin position="523"/>
        <end position="543"/>
    </location>
</feature>
<evidence type="ECO:0000313" key="10">
    <source>
        <dbReference type="EMBL" id="CAL1292979.1"/>
    </source>
</evidence>
<feature type="domain" description="SSD" evidence="9">
    <location>
        <begin position="420"/>
        <end position="549"/>
    </location>
</feature>
<evidence type="ECO:0000313" key="11">
    <source>
        <dbReference type="Proteomes" id="UP001497382"/>
    </source>
</evidence>
<keyword evidence="4 8" id="KW-0472">Membrane</keyword>
<evidence type="ECO:0000256" key="2">
    <source>
        <dbReference type="ARBA" id="ARBA00022692"/>
    </source>
</evidence>
<reference evidence="10 11" key="1">
    <citation type="submission" date="2024-04" db="EMBL/GenBank/DDBJ databases">
        <authorList>
            <person name="Rising A."/>
            <person name="Reimegard J."/>
            <person name="Sonavane S."/>
            <person name="Akerstrom W."/>
            <person name="Nylinder S."/>
            <person name="Hedman E."/>
            <person name="Kallberg Y."/>
        </authorList>
    </citation>
    <scope>NUCLEOTIDE SEQUENCE [LARGE SCALE GENOMIC DNA]</scope>
</reference>
<keyword evidence="5" id="KW-0325">Glycoprotein</keyword>
<dbReference type="InterPro" id="IPR053958">
    <property type="entry name" value="HMGCR/SNAP/NPC1-like_SSD"/>
</dbReference>
<keyword evidence="11" id="KW-1185">Reference proteome</keyword>
<feature type="transmembrane region" description="Helical" evidence="8">
    <location>
        <begin position="881"/>
        <end position="900"/>
    </location>
</feature>
<feature type="transmembrane region" description="Helical" evidence="8">
    <location>
        <begin position="979"/>
        <end position="1002"/>
    </location>
</feature>
<feature type="transmembrane region" description="Helical" evidence="8">
    <location>
        <begin position="612"/>
        <end position="632"/>
    </location>
</feature>
<dbReference type="PROSITE" id="PS50156">
    <property type="entry name" value="SSD"/>
    <property type="match status" value="1"/>
</dbReference>
<name>A0AAV2BBJ5_9ARAC</name>
<dbReference type="InterPro" id="IPR052081">
    <property type="entry name" value="Dispatched_Hh_regulator"/>
</dbReference>
<feature type="transmembrane region" description="Helical" evidence="8">
    <location>
        <begin position="390"/>
        <end position="410"/>
    </location>
</feature>
<dbReference type="InterPro" id="IPR000731">
    <property type="entry name" value="SSD"/>
</dbReference>
<feature type="transmembrane region" description="Helical" evidence="8">
    <location>
        <begin position="444"/>
        <end position="462"/>
    </location>
</feature>
<dbReference type="SUPFAM" id="SSF82866">
    <property type="entry name" value="Multidrug efflux transporter AcrB transmembrane domain"/>
    <property type="match status" value="2"/>
</dbReference>
<comment type="subcellular location">
    <subcellularLocation>
        <location evidence="1">Membrane</location>
        <topology evidence="1">Multi-pass membrane protein</topology>
    </subcellularLocation>
</comment>
<feature type="transmembrane region" description="Helical" evidence="8">
    <location>
        <begin position="1009"/>
        <end position="1030"/>
    </location>
</feature>
<dbReference type="AlphaFoldDB" id="A0AAV2BBJ5"/>
<comment type="caution">
    <text evidence="10">The sequence shown here is derived from an EMBL/GenBank/DDBJ whole genome shotgun (WGS) entry which is preliminary data.</text>
</comment>
<feature type="transmembrane region" description="Helical" evidence="8">
    <location>
        <begin position="46"/>
        <end position="65"/>
    </location>
</feature>
<evidence type="ECO:0000256" key="7">
    <source>
        <dbReference type="SAM" id="MobiDB-lite"/>
    </source>
</evidence>
<feature type="region of interest" description="Disordered" evidence="7">
    <location>
        <begin position="1068"/>
        <end position="1089"/>
    </location>
</feature>
<feature type="transmembrane region" description="Helical" evidence="8">
    <location>
        <begin position="492"/>
        <end position="511"/>
    </location>
</feature>
<dbReference type="PANTHER" id="PTHR45951">
    <property type="entry name" value="PROTEIN DISPATCHED-RELATED"/>
    <property type="match status" value="1"/>
</dbReference>
<keyword evidence="2 8" id="KW-0812">Transmembrane</keyword>
<dbReference type="GO" id="GO:0022857">
    <property type="term" value="F:transmembrane transporter activity"/>
    <property type="evidence" value="ECO:0007669"/>
    <property type="project" value="TreeGrafter"/>
</dbReference>
<feature type="transmembrane region" description="Helical" evidence="8">
    <location>
        <begin position="906"/>
        <end position="926"/>
    </location>
</feature>
<dbReference type="GO" id="GO:0007224">
    <property type="term" value="P:smoothened signaling pathway"/>
    <property type="evidence" value="ECO:0007669"/>
    <property type="project" value="TreeGrafter"/>
</dbReference>
<evidence type="ECO:0000256" key="6">
    <source>
        <dbReference type="ARBA" id="ARBA00038046"/>
    </source>
</evidence>
<evidence type="ECO:0000256" key="5">
    <source>
        <dbReference type="ARBA" id="ARBA00023180"/>
    </source>
</evidence>
<dbReference type="EMBL" id="CAXIEN010000317">
    <property type="protein sequence ID" value="CAL1292979.1"/>
    <property type="molecule type" value="Genomic_DNA"/>
</dbReference>
<evidence type="ECO:0000256" key="4">
    <source>
        <dbReference type="ARBA" id="ARBA00023136"/>
    </source>
</evidence>
<dbReference type="GO" id="GO:0016020">
    <property type="term" value="C:membrane"/>
    <property type="evidence" value="ECO:0007669"/>
    <property type="project" value="UniProtKB-SubCell"/>
</dbReference>
<dbReference type="PANTHER" id="PTHR45951:SF3">
    <property type="entry name" value="PROTEIN DISPATCHED"/>
    <property type="match status" value="1"/>
</dbReference>
<comment type="similarity">
    <text evidence="6">Belongs to the dispatched family.</text>
</comment>
<evidence type="ECO:0000256" key="3">
    <source>
        <dbReference type="ARBA" id="ARBA00022989"/>
    </source>
</evidence>
<organism evidence="10 11">
    <name type="scientific">Larinioides sclopetarius</name>
    <dbReference type="NCBI Taxonomy" id="280406"/>
    <lineage>
        <taxon>Eukaryota</taxon>
        <taxon>Metazoa</taxon>
        <taxon>Ecdysozoa</taxon>
        <taxon>Arthropoda</taxon>
        <taxon>Chelicerata</taxon>
        <taxon>Arachnida</taxon>
        <taxon>Araneae</taxon>
        <taxon>Araneomorphae</taxon>
        <taxon>Entelegynae</taxon>
        <taxon>Araneoidea</taxon>
        <taxon>Araneidae</taxon>
        <taxon>Larinioides</taxon>
    </lineage>
</organism>
<feature type="region of interest" description="Disordered" evidence="7">
    <location>
        <begin position="1105"/>
        <end position="1139"/>
    </location>
</feature>
<evidence type="ECO:0000256" key="8">
    <source>
        <dbReference type="SAM" id="Phobius"/>
    </source>
</evidence>
<protein>
    <recommendedName>
        <fullName evidence="9">SSD domain-containing protein</fullName>
    </recommendedName>
</protein>
<evidence type="ECO:0000256" key="1">
    <source>
        <dbReference type="ARBA" id="ARBA00004141"/>
    </source>
</evidence>
<dbReference type="Pfam" id="PF12349">
    <property type="entry name" value="Sterol-sensing"/>
    <property type="match status" value="1"/>
</dbReference>
<feature type="transmembrane region" description="Helical" evidence="8">
    <location>
        <begin position="416"/>
        <end position="437"/>
    </location>
</feature>
<gene>
    <name evidence="10" type="ORF">LARSCL_LOCUS17947</name>
</gene>
<evidence type="ECO:0000259" key="9">
    <source>
        <dbReference type="PROSITE" id="PS50156"/>
    </source>
</evidence>
<dbReference type="Proteomes" id="UP001497382">
    <property type="component" value="Unassembled WGS sequence"/>
</dbReference>
<dbReference type="Gene3D" id="1.20.1640.10">
    <property type="entry name" value="Multidrug efflux transporter AcrB transmembrane domain"/>
    <property type="match status" value="2"/>
</dbReference>
<proteinExistence type="inferred from homology"/>